<comment type="caution">
    <text evidence="3">The sequence shown here is derived from an EMBL/GenBank/DDBJ whole genome shotgun (WGS) entry which is preliminary data.</text>
</comment>
<protein>
    <submittedName>
        <fullName evidence="3">DNA-(Apurinic or apyrimidinic site) lyase</fullName>
        <ecNumber evidence="3">4.2.99.18</ecNumber>
    </submittedName>
</protein>
<feature type="domain" description="Formamidopyrimidine-DNA glycosylase H2TH DNA-binding" evidence="2">
    <location>
        <begin position="2"/>
        <end position="84"/>
    </location>
</feature>
<dbReference type="InterPro" id="IPR049332">
    <property type="entry name" value="Fpg-like_C"/>
</dbReference>
<dbReference type="Pfam" id="PF21218">
    <property type="entry name" value="Fpg-like_C"/>
    <property type="match status" value="1"/>
</dbReference>
<keyword evidence="4" id="KW-1185">Reference proteome</keyword>
<dbReference type="AlphaFoldDB" id="A0A2G9GNT2"/>
<dbReference type="Proteomes" id="UP000231279">
    <property type="component" value="Unassembled WGS sequence"/>
</dbReference>
<accession>A0A2G9GNT2</accession>
<feature type="compositionally biased region" description="Basic residues" evidence="1">
    <location>
        <begin position="202"/>
        <end position="217"/>
    </location>
</feature>
<feature type="compositionally biased region" description="Acidic residues" evidence="1">
    <location>
        <begin position="144"/>
        <end position="153"/>
    </location>
</feature>
<dbReference type="Gene3D" id="1.10.8.50">
    <property type="match status" value="1"/>
</dbReference>
<dbReference type="PANTHER" id="PTHR22993:SF9">
    <property type="entry name" value="FORMAMIDOPYRIMIDINE-DNA GLYCOSYLASE"/>
    <property type="match status" value="1"/>
</dbReference>
<dbReference type="EMBL" id="NKXS01004298">
    <property type="protein sequence ID" value="PIN06872.1"/>
    <property type="molecule type" value="Genomic_DNA"/>
</dbReference>
<organism evidence="3 4">
    <name type="scientific">Handroanthus impetiginosus</name>
    <dbReference type="NCBI Taxonomy" id="429701"/>
    <lineage>
        <taxon>Eukaryota</taxon>
        <taxon>Viridiplantae</taxon>
        <taxon>Streptophyta</taxon>
        <taxon>Embryophyta</taxon>
        <taxon>Tracheophyta</taxon>
        <taxon>Spermatophyta</taxon>
        <taxon>Magnoliopsida</taxon>
        <taxon>eudicotyledons</taxon>
        <taxon>Gunneridae</taxon>
        <taxon>Pentapetalae</taxon>
        <taxon>asterids</taxon>
        <taxon>lamiids</taxon>
        <taxon>Lamiales</taxon>
        <taxon>Bignoniaceae</taxon>
        <taxon>Crescentiina</taxon>
        <taxon>Tabebuia alliance</taxon>
        <taxon>Handroanthus</taxon>
    </lineage>
</organism>
<keyword evidence="3" id="KW-0456">Lyase</keyword>
<reference evidence="4" key="1">
    <citation type="journal article" date="2018" name="Gigascience">
        <title>Genome assembly of the Pink Ipe (Handroanthus impetiginosus, Bignoniaceae), a highly valued, ecologically keystone Neotropical timber forest tree.</title>
        <authorList>
            <person name="Silva-Junior O.B."/>
            <person name="Grattapaglia D."/>
            <person name="Novaes E."/>
            <person name="Collevatti R.G."/>
        </authorList>
    </citation>
    <scope>NUCLEOTIDE SEQUENCE [LARGE SCALE GENOMIC DNA]</scope>
    <source>
        <strain evidence="4">cv. UFG-1</strain>
    </source>
</reference>
<feature type="compositionally biased region" description="Low complexity" evidence="1">
    <location>
        <begin position="269"/>
        <end position="280"/>
    </location>
</feature>
<dbReference type="GO" id="GO:0005634">
    <property type="term" value="C:nucleus"/>
    <property type="evidence" value="ECO:0007669"/>
    <property type="project" value="TreeGrafter"/>
</dbReference>
<dbReference type="GO" id="GO:0008270">
    <property type="term" value="F:zinc ion binding"/>
    <property type="evidence" value="ECO:0007669"/>
    <property type="project" value="InterPro"/>
</dbReference>
<proteinExistence type="predicted"/>
<dbReference type="InterPro" id="IPR015886">
    <property type="entry name" value="H2TH_FPG"/>
</dbReference>
<feature type="compositionally biased region" description="Basic residues" evidence="1">
    <location>
        <begin position="161"/>
        <end position="180"/>
    </location>
</feature>
<dbReference type="GO" id="GO:0019104">
    <property type="term" value="F:DNA N-glycosylase activity"/>
    <property type="evidence" value="ECO:0007669"/>
    <property type="project" value="TreeGrafter"/>
</dbReference>
<dbReference type="STRING" id="429701.A0A2G9GNT2"/>
<evidence type="ECO:0000313" key="3">
    <source>
        <dbReference type="EMBL" id="PIN06872.1"/>
    </source>
</evidence>
<dbReference type="PANTHER" id="PTHR22993">
    <property type="entry name" value="FORMAMIDOPYRIMIDINE-DNA GLYCOSYLASE"/>
    <property type="match status" value="1"/>
</dbReference>
<evidence type="ECO:0000256" key="1">
    <source>
        <dbReference type="SAM" id="MobiDB-lite"/>
    </source>
</evidence>
<evidence type="ECO:0000259" key="2">
    <source>
        <dbReference type="SMART" id="SM01232"/>
    </source>
</evidence>
<dbReference type="GO" id="GO:0003684">
    <property type="term" value="F:damaged DNA binding"/>
    <property type="evidence" value="ECO:0007669"/>
    <property type="project" value="InterPro"/>
</dbReference>
<dbReference type="InterPro" id="IPR010979">
    <property type="entry name" value="Ribosomal_uS13-like_H2TH"/>
</dbReference>
<dbReference type="GO" id="GO:0140078">
    <property type="term" value="F:class I DNA-(apurinic or apyrimidinic site) endonuclease activity"/>
    <property type="evidence" value="ECO:0007669"/>
    <property type="project" value="UniProtKB-EC"/>
</dbReference>
<dbReference type="OrthoDB" id="444592at2759"/>
<dbReference type="SMART" id="SM01232">
    <property type="entry name" value="H2TH"/>
    <property type="match status" value="1"/>
</dbReference>
<dbReference type="GO" id="GO:0006284">
    <property type="term" value="P:base-excision repair"/>
    <property type="evidence" value="ECO:0007669"/>
    <property type="project" value="InterPro"/>
</dbReference>
<gene>
    <name evidence="3" type="ORF">CDL12_20577</name>
</gene>
<dbReference type="SUPFAM" id="SSF46946">
    <property type="entry name" value="S13-like H2TH domain"/>
    <property type="match status" value="1"/>
</dbReference>
<dbReference type="FunFam" id="1.10.8.50:FF:000009">
    <property type="entry name" value="Formamidopyrimidine-DNA glycosylase"/>
    <property type="match status" value="1"/>
</dbReference>
<feature type="compositionally biased region" description="Basic and acidic residues" evidence="1">
    <location>
        <begin position="218"/>
        <end position="228"/>
    </location>
</feature>
<dbReference type="EC" id="4.2.99.18" evidence="3"/>
<sequence>MTEEEFYNSLSNKKIGIKALLLDQSFISGIGNWVADEVLYHARIHPLQTTSSMSKESCETLRKCINEVIKKAIEVGADSSQFPSNWIFHFREKKSGKAFVDGKEIGFITAGGRTTAYVPELQKLTGDEAVKEAGKSAAGATTGNDDDVDESGDKDEPVKLKAVKGKKSSRARKPSSKKKSSASTEDSDNDVGDNSADDVPSKRTKGAKKPPAKSKPKGRTEHDGEGRRQPRGKTAPVKREHEESDPSGSADEDEDEEPQKVMNGKRAKAAASSNKRAASNQNTKRKKKA</sequence>
<evidence type="ECO:0000313" key="4">
    <source>
        <dbReference type="Proteomes" id="UP000231279"/>
    </source>
</evidence>
<name>A0A2G9GNT2_9LAMI</name>
<feature type="region of interest" description="Disordered" evidence="1">
    <location>
        <begin position="132"/>
        <end position="289"/>
    </location>
</feature>
<dbReference type="Pfam" id="PF06831">
    <property type="entry name" value="H2TH"/>
    <property type="match status" value="1"/>
</dbReference>